<dbReference type="GO" id="GO:0004806">
    <property type="term" value="F:triacylglycerol lipase activity"/>
    <property type="evidence" value="ECO:0007669"/>
    <property type="project" value="InterPro"/>
</dbReference>
<reference evidence="1" key="1">
    <citation type="submission" date="2022-08" db="EMBL/GenBank/DDBJ databases">
        <authorList>
            <person name="Gutierrez-Valencia J."/>
        </authorList>
    </citation>
    <scope>NUCLEOTIDE SEQUENCE</scope>
</reference>
<dbReference type="PANTHER" id="PTHR46086:SF17">
    <property type="entry name" value="ALPHA_BETA-HYDROLASES SUPERFAMILY PROTEIN"/>
    <property type="match status" value="1"/>
</dbReference>
<dbReference type="EMBL" id="CAMGYJ010000006">
    <property type="protein sequence ID" value="CAI0433811.1"/>
    <property type="molecule type" value="Genomic_DNA"/>
</dbReference>
<sequence length="140" mass="15847">MKARNSFGFGQNLGSVLHSPVEARQVHAPDKSLATYVSFVGSFDHRTELDRNIKREDPRYNPALVIMAAKLSYESRSYIETVANQQWQVGVKASNVQMLPTGTRLMSWESYKEHMNSLEDSWRMTAHGLLEQINVTGDTS</sequence>
<evidence type="ECO:0008006" key="3">
    <source>
        <dbReference type="Google" id="ProtNLM"/>
    </source>
</evidence>
<name>A0AAV0LK49_9ROSI</name>
<dbReference type="GO" id="GO:0006629">
    <property type="term" value="P:lipid metabolic process"/>
    <property type="evidence" value="ECO:0007669"/>
    <property type="project" value="InterPro"/>
</dbReference>
<gene>
    <name evidence="1" type="ORF">LITE_LOCUS24045</name>
</gene>
<evidence type="ECO:0000313" key="2">
    <source>
        <dbReference type="Proteomes" id="UP001154282"/>
    </source>
</evidence>
<keyword evidence="2" id="KW-1185">Reference proteome</keyword>
<dbReference type="Proteomes" id="UP001154282">
    <property type="component" value="Unassembled WGS sequence"/>
</dbReference>
<dbReference type="InterPro" id="IPR044819">
    <property type="entry name" value="OBL-like"/>
</dbReference>
<dbReference type="PANTHER" id="PTHR46086">
    <property type="entry name" value="ALPHA/BETA-HYDROLASES SUPERFAMILY PROTEIN"/>
    <property type="match status" value="1"/>
</dbReference>
<evidence type="ECO:0000313" key="1">
    <source>
        <dbReference type="EMBL" id="CAI0433811.1"/>
    </source>
</evidence>
<accession>A0AAV0LK49</accession>
<comment type="caution">
    <text evidence="1">The sequence shown here is derived from an EMBL/GenBank/DDBJ whole genome shotgun (WGS) entry which is preliminary data.</text>
</comment>
<protein>
    <recommendedName>
        <fullName evidence="3">rRNA N-glycosidase</fullName>
    </recommendedName>
</protein>
<organism evidence="1 2">
    <name type="scientific">Linum tenue</name>
    <dbReference type="NCBI Taxonomy" id="586396"/>
    <lineage>
        <taxon>Eukaryota</taxon>
        <taxon>Viridiplantae</taxon>
        <taxon>Streptophyta</taxon>
        <taxon>Embryophyta</taxon>
        <taxon>Tracheophyta</taxon>
        <taxon>Spermatophyta</taxon>
        <taxon>Magnoliopsida</taxon>
        <taxon>eudicotyledons</taxon>
        <taxon>Gunneridae</taxon>
        <taxon>Pentapetalae</taxon>
        <taxon>rosids</taxon>
        <taxon>fabids</taxon>
        <taxon>Malpighiales</taxon>
        <taxon>Linaceae</taxon>
        <taxon>Linum</taxon>
    </lineage>
</organism>
<proteinExistence type="predicted"/>
<dbReference type="AlphaFoldDB" id="A0AAV0LK49"/>